<evidence type="ECO:0000313" key="6">
    <source>
        <dbReference type="EMBL" id="RYO86699.1"/>
    </source>
</evidence>
<dbReference type="PANTHER" id="PTHR23074:SF17">
    <property type="entry name" value="FIDGETIN-LIKE PROTEIN 1"/>
    <property type="match status" value="1"/>
</dbReference>
<dbReference type="Pfam" id="PF09336">
    <property type="entry name" value="Vps4_C"/>
    <property type="match status" value="1"/>
</dbReference>
<protein>
    <recommendedName>
        <fullName evidence="5">AAA+ ATPase domain-containing protein</fullName>
    </recommendedName>
</protein>
<dbReference type="PROSITE" id="PS00674">
    <property type="entry name" value="AAA"/>
    <property type="match status" value="1"/>
</dbReference>
<dbReference type="InterPro" id="IPR003960">
    <property type="entry name" value="ATPase_AAA_CS"/>
</dbReference>
<feature type="compositionally biased region" description="Acidic residues" evidence="4">
    <location>
        <begin position="436"/>
        <end position="465"/>
    </location>
</feature>
<feature type="region of interest" description="Disordered" evidence="4">
    <location>
        <begin position="708"/>
        <end position="935"/>
    </location>
</feature>
<feature type="region of interest" description="Disordered" evidence="4">
    <location>
        <begin position="958"/>
        <end position="1008"/>
    </location>
</feature>
<feature type="compositionally biased region" description="Low complexity" evidence="4">
    <location>
        <begin position="720"/>
        <end position="734"/>
    </location>
</feature>
<feature type="region of interest" description="Disordered" evidence="4">
    <location>
        <begin position="428"/>
        <end position="465"/>
    </location>
</feature>
<dbReference type="InterPro" id="IPR050304">
    <property type="entry name" value="MT-severing_AAA_ATPase"/>
</dbReference>
<keyword evidence="7" id="KW-1185">Reference proteome</keyword>
<comment type="caution">
    <text evidence="6">The sequence shown here is derived from an EMBL/GenBank/DDBJ whole genome shotgun (WGS) entry which is preliminary data.</text>
</comment>
<dbReference type="Proteomes" id="UP000294003">
    <property type="component" value="Unassembled WGS sequence"/>
</dbReference>
<dbReference type="Pfam" id="PF07093">
    <property type="entry name" value="SGT1"/>
    <property type="match status" value="1"/>
</dbReference>
<feature type="region of interest" description="Disordered" evidence="4">
    <location>
        <begin position="480"/>
        <end position="507"/>
    </location>
</feature>
<gene>
    <name evidence="6" type="ORF">DL762_004622</name>
</gene>
<keyword evidence="2" id="KW-0547">Nucleotide-binding</keyword>
<feature type="compositionally biased region" description="Basic and acidic residues" evidence="4">
    <location>
        <begin position="960"/>
        <end position="976"/>
    </location>
</feature>
<feature type="compositionally biased region" description="Low complexity" evidence="4">
    <location>
        <begin position="887"/>
        <end position="897"/>
    </location>
</feature>
<sequence length="1335" mass="147402">MDREDKTEFFENGFQEFPRRLAENCVEYMLFMIDSHVESRKLLSDLEAVRKAAVQLCGRFTKGYIWQRDEFQLHIKNENGQVYLHGTTDYGDSVEDEWLIVFLLRELTKSFTNLWVRGFDSDGEFLLVEAANVLPKWLSPEIDSHRAWIHQGRLWILPLAASSGEKRPLSLPEATDYIRAKPEGLINSTFVEAEAFYRLEKYPAQITHWMHHSLVTIPRKLAYILHERPATIAPAVEAFYLREPVSMKPLVSLSGKTHFPPKDLVTVSVKFTKVLFAQVKSQRFQAPPSWSSVIDVAEKGAKAENTTDGSLKRLARLETGMKITSGFEMLATSVDKRDNRLAREFAILLEDVEEDGDQILPTDADIAAWSDVNREDDESWLDINFEDFENELEGKRGGRRGPQSGFGDSTTQADLQKMVSRFEAFLNDETAGIDGAEMEDMDEDDDLSDDDEDDSEDEDKEVSFDEEQFAKMMREMMGLPSEGETTQGTKQVAKYVPPEEADEDDDEEIRKMAAQMEAELKEHGALKLNPGPRDTKMKRVEGKQQAEDDGKGKETQRPEQEEGEEEDSGDEEVDIDYNLAKNLLESFKSQAGMAGPTGNILGMMGMQLPRDEDEEENNSLQRTYDEVYLKCSTAVYYESQGNEKEAMASWKGALDQIRQNPVNKRLPDNAPKSETERALLDSISQLETQCKERIDLLEVLRISREDDASLRATPSAPGMEAAENGSSSPSSGNKPPERGWIGEGTVPAITYTELPKPPLPRRPSLPSRNSSEQAVVGGHNTRADQSSPPISSRPPLLPPYGLSTINSVSSDRAQSPDKHSMRTTLRSGKSDKSLRSPRPLPSKITKGPGASKAATLAWKSIVSRQSLARASSADNPSFSNPPELRYSSDSARSKSASQQIRWDSHSRRLIGTADSGAIGTPRDSPDLECPSRTSGDYAVAGPSSLALGAASSAISALSIQDKKESTSASGPRDRGSSSKKGPAKAHSGSSSGGDANSADDEAREKGDEWEKRKKAILKNLSPGVDDAAAKAIFNEIVVQGDEVHWGDVAGLEVAKNALKEAVVYPFLRPDLFMGLREPARGMLLFGPPGTGKTMLARAVATESKSTFFSISASSLTSKYLGESEKLVRALFALAKLMAPSIIFVDEIDSLLSQRSGSGEHEATRRIKTEFLIQWGDLQRAAAGRENIGGGAKDAGDPNRVLVLAATNLPWAIDEAARRRFVRRQYIPLPEPDTRASQLRTLLSQQKHSLTDTDIAELVKLTEGFSGSDITALAKDAAMGPLRSLGEALLQMTMDDIRPMELGDFKTSLRNIRPSVSKEGLLEYENWARRFGERGG</sequence>
<evidence type="ECO:0000256" key="4">
    <source>
        <dbReference type="SAM" id="MobiDB-lite"/>
    </source>
</evidence>
<reference evidence="6 7" key="1">
    <citation type="submission" date="2018-06" db="EMBL/GenBank/DDBJ databases">
        <title>Complete Genomes of Monosporascus.</title>
        <authorList>
            <person name="Robinson A.J."/>
            <person name="Natvig D.O."/>
        </authorList>
    </citation>
    <scope>NUCLEOTIDE SEQUENCE [LARGE SCALE GENOMIC DNA]</scope>
    <source>
        <strain evidence="6 7">CBS 609.92</strain>
    </source>
</reference>
<name>A0ABY0H7T1_9PEZI</name>
<dbReference type="InterPro" id="IPR041569">
    <property type="entry name" value="AAA_lid_3"/>
</dbReference>
<feature type="domain" description="AAA+ ATPase" evidence="5">
    <location>
        <begin position="1078"/>
        <end position="1230"/>
    </location>
</feature>
<evidence type="ECO:0000313" key="7">
    <source>
        <dbReference type="Proteomes" id="UP000294003"/>
    </source>
</evidence>
<evidence type="ECO:0000256" key="2">
    <source>
        <dbReference type="ARBA" id="ARBA00022741"/>
    </source>
</evidence>
<dbReference type="PANTHER" id="PTHR23074">
    <property type="entry name" value="AAA DOMAIN-CONTAINING"/>
    <property type="match status" value="1"/>
</dbReference>
<accession>A0ABY0H7T1</accession>
<comment type="similarity">
    <text evidence="1">Belongs to the AAA ATPase family.</text>
</comment>
<dbReference type="InterPro" id="IPR003593">
    <property type="entry name" value="AAA+_ATPase"/>
</dbReference>
<organism evidence="6 7">
    <name type="scientific">Monosporascus cannonballus</name>
    <dbReference type="NCBI Taxonomy" id="155416"/>
    <lineage>
        <taxon>Eukaryota</taxon>
        <taxon>Fungi</taxon>
        <taxon>Dikarya</taxon>
        <taxon>Ascomycota</taxon>
        <taxon>Pezizomycotina</taxon>
        <taxon>Sordariomycetes</taxon>
        <taxon>Xylariomycetidae</taxon>
        <taxon>Xylariales</taxon>
        <taxon>Xylariales incertae sedis</taxon>
        <taxon>Monosporascus</taxon>
    </lineage>
</organism>
<dbReference type="InterPro" id="IPR015415">
    <property type="entry name" value="Spast_Vps4_C"/>
</dbReference>
<dbReference type="SUPFAM" id="SSF52540">
    <property type="entry name" value="P-loop containing nucleoside triphosphate hydrolases"/>
    <property type="match status" value="1"/>
</dbReference>
<dbReference type="Gene3D" id="1.10.8.60">
    <property type="match status" value="1"/>
</dbReference>
<dbReference type="InterPro" id="IPR027417">
    <property type="entry name" value="P-loop_NTPase"/>
</dbReference>
<dbReference type="Pfam" id="PF17862">
    <property type="entry name" value="AAA_lid_3"/>
    <property type="match status" value="1"/>
</dbReference>
<proteinExistence type="inferred from homology"/>
<feature type="compositionally biased region" description="Polar residues" evidence="4">
    <location>
        <begin position="803"/>
        <end position="813"/>
    </location>
</feature>
<dbReference type="SMART" id="SM00382">
    <property type="entry name" value="AAA"/>
    <property type="match status" value="1"/>
</dbReference>
<dbReference type="Pfam" id="PF00004">
    <property type="entry name" value="AAA"/>
    <property type="match status" value="1"/>
</dbReference>
<feature type="compositionally biased region" description="Acidic residues" evidence="4">
    <location>
        <begin position="561"/>
        <end position="572"/>
    </location>
</feature>
<feature type="compositionally biased region" description="Polar residues" evidence="4">
    <location>
        <begin position="862"/>
        <end position="880"/>
    </location>
</feature>
<dbReference type="InterPro" id="IPR003959">
    <property type="entry name" value="ATPase_AAA_core"/>
</dbReference>
<dbReference type="EMBL" id="QJNS01000111">
    <property type="protein sequence ID" value="RYO86699.1"/>
    <property type="molecule type" value="Genomic_DNA"/>
</dbReference>
<evidence type="ECO:0000256" key="1">
    <source>
        <dbReference type="ARBA" id="ARBA00006914"/>
    </source>
</evidence>
<dbReference type="InterPro" id="IPR010770">
    <property type="entry name" value="Ecd"/>
</dbReference>
<feature type="compositionally biased region" description="Low complexity" evidence="4">
    <location>
        <begin position="978"/>
        <end position="996"/>
    </location>
</feature>
<feature type="compositionally biased region" description="Basic and acidic residues" evidence="4">
    <location>
        <begin position="533"/>
        <end position="560"/>
    </location>
</feature>
<dbReference type="CDD" id="cd19509">
    <property type="entry name" value="RecA-like_VPS4-like"/>
    <property type="match status" value="1"/>
</dbReference>
<evidence type="ECO:0000259" key="5">
    <source>
        <dbReference type="SMART" id="SM00382"/>
    </source>
</evidence>
<dbReference type="Gene3D" id="3.40.50.300">
    <property type="entry name" value="P-loop containing nucleotide triphosphate hydrolases"/>
    <property type="match status" value="1"/>
</dbReference>
<evidence type="ECO:0000256" key="3">
    <source>
        <dbReference type="ARBA" id="ARBA00022840"/>
    </source>
</evidence>
<feature type="region of interest" description="Disordered" evidence="4">
    <location>
        <begin position="521"/>
        <end position="572"/>
    </location>
</feature>
<keyword evidence="3" id="KW-0067">ATP-binding</keyword>